<dbReference type="InterPro" id="IPR003439">
    <property type="entry name" value="ABC_transporter-like_ATP-bd"/>
</dbReference>
<dbReference type="AlphaFoldDB" id="A0A0A6P2K9"/>
<keyword evidence="2" id="KW-0813">Transport</keyword>
<keyword evidence="7" id="KW-0472">Membrane</keyword>
<keyword evidence="11" id="KW-1185">Reference proteome</keyword>
<dbReference type="Pfam" id="PF19055">
    <property type="entry name" value="ABC2_membrane_7"/>
    <property type="match status" value="1"/>
</dbReference>
<reference evidence="10 11" key="1">
    <citation type="journal article" date="2016" name="Front. Microbiol.">
        <title>Single-Cell (Meta-)Genomics of a Dimorphic Candidatus Thiomargarita nelsonii Reveals Genomic Plasticity.</title>
        <authorList>
            <person name="Flood B.E."/>
            <person name="Fliss P."/>
            <person name="Jones D.S."/>
            <person name="Dick G.J."/>
            <person name="Jain S."/>
            <person name="Kaster A.K."/>
            <person name="Winkel M."/>
            <person name="Mussmann M."/>
            <person name="Bailey J."/>
        </authorList>
    </citation>
    <scope>NUCLEOTIDE SEQUENCE [LARGE SCALE GENOMIC DNA]</scope>
    <source>
        <strain evidence="10">Hydrate Ridge</strain>
    </source>
</reference>
<dbReference type="PROSITE" id="PS50006">
    <property type="entry name" value="FHA_DOMAIN"/>
    <property type="match status" value="1"/>
</dbReference>
<keyword evidence="4" id="KW-0547">Nucleotide-binding</keyword>
<proteinExistence type="predicted"/>
<dbReference type="PROSITE" id="PS50893">
    <property type="entry name" value="ABC_TRANSPORTER_2"/>
    <property type="match status" value="1"/>
</dbReference>
<dbReference type="SUPFAM" id="SSF49879">
    <property type="entry name" value="SMAD/FHA domain"/>
    <property type="match status" value="1"/>
</dbReference>
<name>A0A0A6P2K9_9GAMM</name>
<keyword evidence="6" id="KW-1133">Transmembrane helix</keyword>
<evidence type="ECO:0000256" key="4">
    <source>
        <dbReference type="ARBA" id="ARBA00022741"/>
    </source>
</evidence>
<organism evidence="10 11">
    <name type="scientific">Candidatus Thiomargarita nelsonii</name>
    <dbReference type="NCBI Taxonomy" id="1003181"/>
    <lineage>
        <taxon>Bacteria</taxon>
        <taxon>Pseudomonadati</taxon>
        <taxon>Pseudomonadota</taxon>
        <taxon>Gammaproteobacteria</taxon>
        <taxon>Thiotrichales</taxon>
        <taxon>Thiotrichaceae</taxon>
        <taxon>Thiomargarita</taxon>
    </lineage>
</organism>
<dbReference type="GO" id="GO:0016887">
    <property type="term" value="F:ATP hydrolysis activity"/>
    <property type="evidence" value="ECO:0007669"/>
    <property type="project" value="InterPro"/>
</dbReference>
<dbReference type="InterPro" id="IPR027417">
    <property type="entry name" value="P-loop_NTPase"/>
</dbReference>
<dbReference type="Pfam" id="PF00005">
    <property type="entry name" value="ABC_tran"/>
    <property type="match status" value="1"/>
</dbReference>
<evidence type="ECO:0000256" key="2">
    <source>
        <dbReference type="ARBA" id="ARBA00022448"/>
    </source>
</evidence>
<dbReference type="SMART" id="SM00382">
    <property type="entry name" value="AAA"/>
    <property type="match status" value="1"/>
</dbReference>
<dbReference type="Gene3D" id="2.60.200.20">
    <property type="match status" value="1"/>
</dbReference>
<dbReference type="InterPro" id="IPR050352">
    <property type="entry name" value="ABCG_transporters"/>
</dbReference>
<evidence type="ECO:0000256" key="7">
    <source>
        <dbReference type="ARBA" id="ARBA00023136"/>
    </source>
</evidence>
<dbReference type="InterPro" id="IPR043926">
    <property type="entry name" value="ABCG_dom"/>
</dbReference>
<sequence length="399" mass="44866">MLKNDKSVGLSGDFEIVIGRGKGSAIRLTAEEVPHIAKKHAILKRVRDRLFIQDLGSDVGTILDSRRLPKKMWEEIVQKTIGYNEIKLGETPIGINAQLFRGRPRVGIETTALYYRIFDKLICNGAYIRAKPGTMTAIMGPAGCGKSTLLDLVNGYRTPTSGKVFVIQDKEPINVHQDYAKVREWLGYLPQDDVMIPELTVYQSLNYCLRLQFIGLAAAIREHIIRQTCRHLGFDDSRRLNKFLNTVIGSSESGIRGLSGGERKRANLAHELIAMPLILLLDEPTSGLSSVDADKIVRLLQKLTRLDQLTTIATIHQPSRDTFERFDTLLLMNHGGTVAYYGPSQEATHYFEQVTGISSGKRNPAEYLLEILDNPYYNQKVTESFEGANQFQFITPRRQ</sequence>
<evidence type="ECO:0008006" key="12">
    <source>
        <dbReference type="Google" id="ProtNLM"/>
    </source>
</evidence>
<dbReference type="SUPFAM" id="SSF52540">
    <property type="entry name" value="P-loop containing nucleoside triphosphate hydrolases"/>
    <property type="match status" value="1"/>
</dbReference>
<dbReference type="InterPro" id="IPR003593">
    <property type="entry name" value="AAA+_ATPase"/>
</dbReference>
<dbReference type="Gene3D" id="3.40.50.300">
    <property type="entry name" value="P-loop containing nucleotide triphosphate hydrolases"/>
    <property type="match status" value="1"/>
</dbReference>
<dbReference type="Proteomes" id="UP000030428">
    <property type="component" value="Unassembled WGS sequence"/>
</dbReference>
<dbReference type="InterPro" id="IPR000253">
    <property type="entry name" value="FHA_dom"/>
</dbReference>
<dbReference type="GO" id="GO:0005524">
    <property type="term" value="F:ATP binding"/>
    <property type="evidence" value="ECO:0007669"/>
    <property type="project" value="UniProtKB-KW"/>
</dbReference>
<evidence type="ECO:0000256" key="6">
    <source>
        <dbReference type="ARBA" id="ARBA00022989"/>
    </source>
</evidence>
<dbReference type="GO" id="GO:0016020">
    <property type="term" value="C:membrane"/>
    <property type="evidence" value="ECO:0007669"/>
    <property type="project" value="UniProtKB-SubCell"/>
</dbReference>
<dbReference type="PANTHER" id="PTHR48041:SF91">
    <property type="entry name" value="ABC TRANSPORTER G FAMILY MEMBER 28"/>
    <property type="match status" value="1"/>
</dbReference>
<keyword evidence="5" id="KW-0067">ATP-binding</keyword>
<evidence type="ECO:0000259" key="9">
    <source>
        <dbReference type="PROSITE" id="PS50893"/>
    </source>
</evidence>
<accession>A0A0A6P2K9</accession>
<dbReference type="PANTHER" id="PTHR48041">
    <property type="entry name" value="ABC TRANSPORTER G FAMILY MEMBER 28"/>
    <property type="match status" value="1"/>
</dbReference>
<evidence type="ECO:0000259" key="8">
    <source>
        <dbReference type="PROSITE" id="PS50006"/>
    </source>
</evidence>
<dbReference type="GO" id="GO:0140359">
    <property type="term" value="F:ABC-type transporter activity"/>
    <property type="evidence" value="ECO:0007669"/>
    <property type="project" value="InterPro"/>
</dbReference>
<feature type="domain" description="FHA" evidence="8">
    <location>
        <begin position="16"/>
        <end position="68"/>
    </location>
</feature>
<dbReference type="EMBL" id="JSZA02000227">
    <property type="protein sequence ID" value="KHD04988.1"/>
    <property type="molecule type" value="Genomic_DNA"/>
</dbReference>
<evidence type="ECO:0000313" key="11">
    <source>
        <dbReference type="Proteomes" id="UP000030428"/>
    </source>
</evidence>
<protein>
    <recommendedName>
        <fullName evidence="12">ABC transporter domain-containing protein</fullName>
    </recommendedName>
</protein>
<dbReference type="InterPro" id="IPR008984">
    <property type="entry name" value="SMAD_FHA_dom_sf"/>
</dbReference>
<dbReference type="CDD" id="cd00060">
    <property type="entry name" value="FHA"/>
    <property type="match status" value="1"/>
</dbReference>
<gene>
    <name evidence="10" type="ORF">PN36_30540</name>
</gene>
<evidence type="ECO:0000256" key="1">
    <source>
        <dbReference type="ARBA" id="ARBA00004141"/>
    </source>
</evidence>
<feature type="domain" description="ABC transporter" evidence="9">
    <location>
        <begin position="108"/>
        <end position="360"/>
    </location>
</feature>
<evidence type="ECO:0000256" key="5">
    <source>
        <dbReference type="ARBA" id="ARBA00022840"/>
    </source>
</evidence>
<dbReference type="Pfam" id="PF00498">
    <property type="entry name" value="FHA"/>
    <property type="match status" value="1"/>
</dbReference>
<evidence type="ECO:0000256" key="3">
    <source>
        <dbReference type="ARBA" id="ARBA00022692"/>
    </source>
</evidence>
<dbReference type="SMART" id="SM00240">
    <property type="entry name" value="FHA"/>
    <property type="match status" value="1"/>
</dbReference>
<comment type="subcellular location">
    <subcellularLocation>
        <location evidence="1">Membrane</location>
        <topology evidence="1">Multi-pass membrane protein</topology>
    </subcellularLocation>
</comment>
<comment type="caution">
    <text evidence="10">The sequence shown here is derived from an EMBL/GenBank/DDBJ whole genome shotgun (WGS) entry which is preliminary data.</text>
</comment>
<keyword evidence="3" id="KW-0812">Transmembrane</keyword>
<evidence type="ECO:0000313" key="10">
    <source>
        <dbReference type="EMBL" id="KHD04988.1"/>
    </source>
</evidence>